<dbReference type="OrthoDB" id="341421at2759"/>
<dbReference type="Proteomes" id="UP000799437">
    <property type="component" value="Unassembled WGS sequence"/>
</dbReference>
<protein>
    <submittedName>
        <fullName evidence="2">SET domain-containing protein</fullName>
    </submittedName>
</protein>
<evidence type="ECO:0000313" key="3">
    <source>
        <dbReference type="Proteomes" id="UP000799437"/>
    </source>
</evidence>
<dbReference type="SUPFAM" id="SSF82199">
    <property type="entry name" value="SET domain"/>
    <property type="match status" value="1"/>
</dbReference>
<dbReference type="InterPro" id="IPR050600">
    <property type="entry name" value="SETD3_SETD6_MTase"/>
</dbReference>
<dbReference type="AlphaFoldDB" id="A0A6A6WEX4"/>
<dbReference type="Gene3D" id="3.90.1410.10">
    <property type="entry name" value="set domain protein methyltransferase, domain 1"/>
    <property type="match status" value="1"/>
</dbReference>
<dbReference type="PANTHER" id="PTHR13271">
    <property type="entry name" value="UNCHARACTERIZED PUTATIVE METHYLTRANSFERASE"/>
    <property type="match status" value="1"/>
</dbReference>
<dbReference type="Pfam" id="PF00856">
    <property type="entry name" value="SET"/>
    <property type="match status" value="1"/>
</dbReference>
<evidence type="ECO:0000313" key="2">
    <source>
        <dbReference type="EMBL" id="KAF2761273.1"/>
    </source>
</evidence>
<name>A0A6A6WEX4_9PEZI</name>
<proteinExistence type="predicted"/>
<accession>A0A6A6WEX4</accession>
<dbReference type="GO" id="GO:0016279">
    <property type="term" value="F:protein-lysine N-methyltransferase activity"/>
    <property type="evidence" value="ECO:0007669"/>
    <property type="project" value="UniProtKB-ARBA"/>
</dbReference>
<dbReference type="RefSeq" id="XP_033603724.1">
    <property type="nucleotide sequence ID" value="XM_033749287.1"/>
</dbReference>
<dbReference type="InterPro" id="IPR001214">
    <property type="entry name" value="SET_dom"/>
</dbReference>
<dbReference type="PANTHER" id="PTHR13271:SF137">
    <property type="entry name" value="SET DOMAIN-CONTAINING PROTEIN"/>
    <property type="match status" value="1"/>
</dbReference>
<sequence>MDHLKSFLNWSRGQGLVWDGIDFKSYPGRGTGVIATRNLKKGEIILTAPFRTYRTLDTLSPQVSDALSDLTLHARLAADLSLDNTPGFKLWTDMLPSVADLEASYPFFWPKNLQELLPAKAKRILHSQLRRYAQEWAAVSCAFPELNEPDFRYYWIIVNSRAFYLMTPSMEKLDPDDLLTLVPVADLFNHADTGVETTIEPETYKYSTDREYALGEEIVLCYAEESNDYLLTEYGFIPDVNKWDSVCLDDMILPLLNEEQKKALVTREYYGKYTITATTLGCWRTQVALRLICCTKQNWEEFVRGVHDGGLSQSKVDELLVSLLRDYQVTVDESLKQCTNLVEDQHGRREVLVRRWQQLREIVAEVLSKFDKKLENR</sequence>
<dbReference type="PROSITE" id="PS50280">
    <property type="entry name" value="SET"/>
    <property type="match status" value="1"/>
</dbReference>
<gene>
    <name evidence="2" type="ORF">EJ05DRAFT_536079</name>
</gene>
<evidence type="ECO:0000259" key="1">
    <source>
        <dbReference type="PROSITE" id="PS50280"/>
    </source>
</evidence>
<dbReference type="EMBL" id="ML996567">
    <property type="protein sequence ID" value="KAF2761273.1"/>
    <property type="molecule type" value="Genomic_DNA"/>
</dbReference>
<dbReference type="InterPro" id="IPR046341">
    <property type="entry name" value="SET_dom_sf"/>
</dbReference>
<organism evidence="2 3">
    <name type="scientific">Pseudovirgaria hyperparasitica</name>
    <dbReference type="NCBI Taxonomy" id="470096"/>
    <lineage>
        <taxon>Eukaryota</taxon>
        <taxon>Fungi</taxon>
        <taxon>Dikarya</taxon>
        <taxon>Ascomycota</taxon>
        <taxon>Pezizomycotina</taxon>
        <taxon>Dothideomycetes</taxon>
        <taxon>Dothideomycetes incertae sedis</taxon>
        <taxon>Acrospermales</taxon>
        <taxon>Acrospermaceae</taxon>
        <taxon>Pseudovirgaria</taxon>
    </lineage>
</organism>
<reference evidence="2" key="1">
    <citation type="journal article" date="2020" name="Stud. Mycol.">
        <title>101 Dothideomycetes genomes: a test case for predicting lifestyles and emergence of pathogens.</title>
        <authorList>
            <person name="Haridas S."/>
            <person name="Albert R."/>
            <person name="Binder M."/>
            <person name="Bloem J."/>
            <person name="Labutti K."/>
            <person name="Salamov A."/>
            <person name="Andreopoulos B."/>
            <person name="Baker S."/>
            <person name="Barry K."/>
            <person name="Bills G."/>
            <person name="Bluhm B."/>
            <person name="Cannon C."/>
            <person name="Castanera R."/>
            <person name="Culley D."/>
            <person name="Daum C."/>
            <person name="Ezra D."/>
            <person name="Gonzalez J."/>
            <person name="Henrissat B."/>
            <person name="Kuo A."/>
            <person name="Liang C."/>
            <person name="Lipzen A."/>
            <person name="Lutzoni F."/>
            <person name="Magnuson J."/>
            <person name="Mondo S."/>
            <person name="Nolan M."/>
            <person name="Ohm R."/>
            <person name="Pangilinan J."/>
            <person name="Park H.-J."/>
            <person name="Ramirez L."/>
            <person name="Alfaro M."/>
            <person name="Sun H."/>
            <person name="Tritt A."/>
            <person name="Yoshinaga Y."/>
            <person name="Zwiers L.-H."/>
            <person name="Turgeon B."/>
            <person name="Goodwin S."/>
            <person name="Spatafora J."/>
            <person name="Crous P."/>
            <person name="Grigoriev I."/>
        </authorList>
    </citation>
    <scope>NUCLEOTIDE SEQUENCE</scope>
    <source>
        <strain evidence="2">CBS 121739</strain>
    </source>
</reference>
<keyword evidence="3" id="KW-1185">Reference proteome</keyword>
<feature type="domain" description="SET" evidence="1">
    <location>
        <begin position="19"/>
        <end position="223"/>
    </location>
</feature>
<dbReference type="GeneID" id="54490341"/>